<accession>A0A2P1QPQ6</accession>
<dbReference type="Proteomes" id="UP000033961">
    <property type="component" value="Chromosome I"/>
</dbReference>
<sequence length="98" mass="11123">MLSIFFSSNLLKNLPQNPVACIFPISILGHVVKKFGITMKDSQFYGDKKEESPDCLEDFSDGDLLIQEILKSFENFDRVLGITVQDLFSSEFENNVPE</sequence>
<reference evidence="1 2" key="1">
    <citation type="journal article" date="2015" name="Genome Announc.">
        <title>Draft Genome Sequences of Leptospira santarosai Strains U160, U164, and U233, Isolated from Asymptomatic Cattle.</title>
        <authorList>
            <person name="Kremer F.S."/>
            <person name="Eslabao M.R."/>
            <person name="Provisor M."/>
            <person name="Woloski R.D."/>
            <person name="Ramires O.V."/>
            <person name="Moreno L.Z."/>
            <person name="Moreno A.M."/>
            <person name="Hamond C."/>
            <person name="Lilenbaum W."/>
            <person name="Dellagostin O.A."/>
        </authorList>
    </citation>
    <scope>NUCLEOTIDE SEQUENCE [LARGE SCALE GENOMIC DNA]</scope>
    <source>
        <strain evidence="1 2">U160</strain>
    </source>
</reference>
<proteinExistence type="predicted"/>
<organism evidence="1 2">
    <name type="scientific">Leptospira santarosai</name>
    <dbReference type="NCBI Taxonomy" id="28183"/>
    <lineage>
        <taxon>Bacteria</taxon>
        <taxon>Pseudomonadati</taxon>
        <taxon>Spirochaetota</taxon>
        <taxon>Spirochaetia</taxon>
        <taxon>Leptospirales</taxon>
        <taxon>Leptospiraceae</taxon>
        <taxon>Leptospira</taxon>
    </lineage>
</organism>
<gene>
    <name evidence="1" type="ORF">XB16_0523</name>
</gene>
<evidence type="ECO:0000313" key="1">
    <source>
        <dbReference type="EMBL" id="AVQ10868.1"/>
    </source>
</evidence>
<dbReference type="EMBL" id="CP027843">
    <property type="protein sequence ID" value="AVQ10868.1"/>
    <property type="molecule type" value="Genomic_DNA"/>
</dbReference>
<name>A0A2P1QPQ6_9LEPT</name>
<evidence type="ECO:0000313" key="2">
    <source>
        <dbReference type="Proteomes" id="UP000033961"/>
    </source>
</evidence>
<protein>
    <submittedName>
        <fullName evidence="1">Uncharacterized protein</fullName>
    </submittedName>
</protein>
<dbReference type="AlphaFoldDB" id="A0A2P1QPQ6"/>